<sequence length="419" mass="45305">MKKYVKQTVGVCIAMLMAVSAGEYSGTLVQAAENQETVEETAPVYEAGNVAQKEDGTVYYWEYDGSNFEGSAALGYYKPIVGETNKLMMQSPSGEKVMIGDMEGGGSLVLTDSSLIFYEKPVDQIGGYEICSIDQNSGQTQTYGLGRIEASDGKKIICSDTANHSIDSIDAETGERMKLVDGSFLASHDGLIYYQPVEADSGAATKGKVSLAVVDAQGGQQKTLCTTEPDLYADDFQGTASIVSMVFKDEYIYFSYGSYEGTGAVYAGGKIMKVKKDGTEAEIVAGMDGLRAPVFSVSEDGMVVSQSIDEMYDYINSMDKYFTRNGSIYFMNENGEPVELVTQADYASVGSVACGQFNDNEAVTIQFAEKIGNKVYMLLDHGVIDETSRVGWRTGYARVNSAMLSKDLDTGTVETVFSY</sequence>
<dbReference type="SUPFAM" id="SSF63825">
    <property type="entry name" value="YWTD domain"/>
    <property type="match status" value="2"/>
</dbReference>
<evidence type="ECO:0008006" key="4">
    <source>
        <dbReference type="Google" id="ProtNLM"/>
    </source>
</evidence>
<accession>A0ABV2LXI6</accession>
<name>A0ABV2LXI6_9FIRM</name>
<feature type="chain" id="PRO_5046907981" description="DUF5050 domain-containing protein" evidence="1">
    <location>
        <begin position="22"/>
        <end position="419"/>
    </location>
</feature>
<dbReference type="Proteomes" id="UP001549106">
    <property type="component" value="Unassembled WGS sequence"/>
</dbReference>
<evidence type="ECO:0000313" key="2">
    <source>
        <dbReference type="EMBL" id="MET3748915.1"/>
    </source>
</evidence>
<reference evidence="2 3" key="1">
    <citation type="submission" date="2024-06" db="EMBL/GenBank/DDBJ databases">
        <title>Genomic Encyclopedia of Type Strains, Phase IV (KMG-IV): sequencing the most valuable type-strain genomes for metagenomic binning, comparative biology and taxonomic classification.</title>
        <authorList>
            <person name="Goeker M."/>
        </authorList>
    </citation>
    <scope>NUCLEOTIDE SEQUENCE [LARGE SCALE GENOMIC DNA]</scope>
    <source>
        <strain evidence="2 3">DSM 29492</strain>
    </source>
</reference>
<keyword evidence="3" id="KW-1185">Reference proteome</keyword>
<evidence type="ECO:0000313" key="3">
    <source>
        <dbReference type="Proteomes" id="UP001549106"/>
    </source>
</evidence>
<gene>
    <name evidence="2" type="ORF">ABID24_000131</name>
</gene>
<keyword evidence="1" id="KW-0732">Signal</keyword>
<organism evidence="2 3">
    <name type="scientific">Blautia caecimuris</name>
    <dbReference type="NCBI Taxonomy" id="1796615"/>
    <lineage>
        <taxon>Bacteria</taxon>
        <taxon>Bacillati</taxon>
        <taxon>Bacillota</taxon>
        <taxon>Clostridia</taxon>
        <taxon>Lachnospirales</taxon>
        <taxon>Lachnospiraceae</taxon>
        <taxon>Blautia</taxon>
    </lineage>
</organism>
<proteinExistence type="predicted"/>
<evidence type="ECO:0000256" key="1">
    <source>
        <dbReference type="SAM" id="SignalP"/>
    </source>
</evidence>
<protein>
    <recommendedName>
        <fullName evidence="4">DUF5050 domain-containing protein</fullName>
    </recommendedName>
</protein>
<dbReference type="RefSeq" id="WP_257463699.1">
    <property type="nucleotide sequence ID" value="NZ_JANJZT010000001.1"/>
</dbReference>
<comment type="caution">
    <text evidence="2">The sequence shown here is derived from an EMBL/GenBank/DDBJ whole genome shotgun (WGS) entry which is preliminary data.</text>
</comment>
<feature type="signal peptide" evidence="1">
    <location>
        <begin position="1"/>
        <end position="21"/>
    </location>
</feature>
<dbReference type="EMBL" id="JBEPMJ010000001">
    <property type="protein sequence ID" value="MET3748915.1"/>
    <property type="molecule type" value="Genomic_DNA"/>
</dbReference>